<dbReference type="SUPFAM" id="SSF53756">
    <property type="entry name" value="UDP-Glycosyltransferase/glycogen phosphorylase"/>
    <property type="match status" value="1"/>
</dbReference>
<feature type="compositionally biased region" description="Low complexity" evidence="7">
    <location>
        <begin position="1761"/>
        <end position="1770"/>
    </location>
</feature>
<dbReference type="Gene3D" id="3.20.20.80">
    <property type="entry name" value="Glycosidases"/>
    <property type="match status" value="2"/>
</dbReference>
<evidence type="ECO:0000256" key="4">
    <source>
        <dbReference type="ARBA" id="ARBA00022679"/>
    </source>
</evidence>
<dbReference type="GO" id="GO:0070600">
    <property type="term" value="P:fungal-type cell wall (1-&gt;3)-alpha-glucan biosynthetic process"/>
    <property type="evidence" value="ECO:0007669"/>
    <property type="project" value="TreeGrafter"/>
</dbReference>
<dbReference type="CDD" id="cd11323">
    <property type="entry name" value="AmyAc_AGS"/>
    <property type="match status" value="1"/>
</dbReference>
<evidence type="ECO:0000259" key="10">
    <source>
        <dbReference type="SMART" id="SM00642"/>
    </source>
</evidence>
<protein>
    <recommendedName>
        <fullName evidence="2">alpha-1,3-glucan synthase</fullName>
        <ecNumber evidence="2">2.4.1.183</ecNumber>
    </recommendedName>
</protein>
<feature type="transmembrane region" description="Helical" evidence="8">
    <location>
        <begin position="2412"/>
        <end position="2431"/>
    </location>
</feature>
<evidence type="ECO:0000313" key="11">
    <source>
        <dbReference type="EMBL" id="KAH7024662.1"/>
    </source>
</evidence>
<dbReference type="FunFam" id="3.20.20.80:FF:000073">
    <property type="entry name" value="Alpha-1,3-glucan synthase Ags2"/>
    <property type="match status" value="1"/>
</dbReference>
<dbReference type="RefSeq" id="XP_046008210.1">
    <property type="nucleotide sequence ID" value="XM_046151849.1"/>
</dbReference>
<keyword evidence="5" id="KW-0961">Cell wall biogenesis/degradation</keyword>
<dbReference type="InterPro" id="IPR001296">
    <property type="entry name" value="Glyco_trans_1"/>
</dbReference>
<keyword evidence="12" id="KW-1185">Reference proteome</keyword>
<dbReference type="InterPro" id="IPR017853">
    <property type="entry name" value="GH"/>
</dbReference>
<dbReference type="InterPro" id="IPR058657">
    <property type="entry name" value="Mok11-13/Ags1-like_Ig"/>
</dbReference>
<evidence type="ECO:0000256" key="1">
    <source>
        <dbReference type="ARBA" id="ARBA00006122"/>
    </source>
</evidence>
<feature type="transmembrane region" description="Helical" evidence="8">
    <location>
        <begin position="2288"/>
        <end position="2305"/>
    </location>
</feature>
<dbReference type="Pfam" id="PF26111">
    <property type="entry name" value="Ig_Mok13"/>
    <property type="match status" value="1"/>
</dbReference>
<reference evidence="11" key="1">
    <citation type="journal article" date="2021" name="Nat. Commun.">
        <title>Genetic determinants of endophytism in the Arabidopsis root mycobiome.</title>
        <authorList>
            <person name="Mesny F."/>
            <person name="Miyauchi S."/>
            <person name="Thiergart T."/>
            <person name="Pickel B."/>
            <person name="Atanasova L."/>
            <person name="Karlsson M."/>
            <person name="Huettel B."/>
            <person name="Barry K.W."/>
            <person name="Haridas S."/>
            <person name="Chen C."/>
            <person name="Bauer D."/>
            <person name="Andreopoulos W."/>
            <person name="Pangilinan J."/>
            <person name="LaButti K."/>
            <person name="Riley R."/>
            <person name="Lipzen A."/>
            <person name="Clum A."/>
            <person name="Drula E."/>
            <person name="Henrissat B."/>
            <person name="Kohler A."/>
            <person name="Grigoriev I.V."/>
            <person name="Martin F.M."/>
            <person name="Hacquard S."/>
        </authorList>
    </citation>
    <scope>NUCLEOTIDE SEQUENCE</scope>
    <source>
        <strain evidence="11">MPI-CAGE-CH-0230</strain>
    </source>
</reference>
<keyword evidence="9" id="KW-0732">Signal</keyword>
<dbReference type="SUPFAM" id="SSF51445">
    <property type="entry name" value="(Trans)glycosidases"/>
    <property type="match status" value="1"/>
</dbReference>
<comment type="caution">
    <text evidence="11">The sequence shown here is derived from an EMBL/GenBank/DDBJ whole genome shotgun (WGS) entry which is preliminary data.</text>
</comment>
<evidence type="ECO:0000256" key="5">
    <source>
        <dbReference type="ARBA" id="ARBA00023316"/>
    </source>
</evidence>
<feature type="domain" description="Glycosyl hydrolase family 13 catalytic" evidence="10">
    <location>
        <begin position="73"/>
        <end position="553"/>
    </location>
</feature>
<feature type="transmembrane region" description="Helical" evidence="8">
    <location>
        <begin position="2336"/>
        <end position="2357"/>
    </location>
</feature>
<keyword evidence="8" id="KW-0472">Membrane</keyword>
<feature type="compositionally biased region" description="Low complexity" evidence="7">
    <location>
        <begin position="1704"/>
        <end position="1714"/>
    </location>
</feature>
<dbReference type="Gene3D" id="3.40.50.2000">
    <property type="entry name" value="Glycogen Phosphorylase B"/>
    <property type="match status" value="2"/>
</dbReference>
<dbReference type="InterPro" id="IPR013534">
    <property type="entry name" value="Starch_synth_cat_dom"/>
</dbReference>
<feature type="signal peptide" evidence="9">
    <location>
        <begin position="1"/>
        <end position="27"/>
    </location>
</feature>
<feature type="compositionally biased region" description="Polar residues" evidence="7">
    <location>
        <begin position="1827"/>
        <end position="1849"/>
    </location>
</feature>
<sequence>MPVSPSSSPAAPWKSWLLLSAATLTSSYVFDMRYLDHNLNQNPWARGPMEYSGKWENHDFHPSPQSWRFPFYTLFLDRFANGDPTNDNANGTLFEQDVMSTQLRFGGDVQGLMDSLDYIQGMGVKGLYIAGSPFMNQPWVADSYSPLDHTILDSHFGNISAWRSAIDEIHRRGMYILLDNTLATMGDLLGFEGYLNESTPFDTHEYPLMWKSSWRYADFDVGTAYNETCHFPRMWNETGFPVDQWVLDSFDGCYDGDFDQFGDTEAFGVYPDYRRQLTKFASVQDRLREWVPSVRERLGHFTCITIAMLDVDGFRYDKATQATLDASGNFSAQVRECARALGKDNFFLPGEITGGNTFGALYLGRGRQPDQYLSNLTQAAALNNYTAAQQHVPFLREEGQNALDAAAFHYSIYRFLTRFLGMDGNLAAGFDLPPNWVDSWNQMLLTNDFVNPDTHQLDPRHMYGATNQDVFRWPAITQGTERMLLGMFITTLHMPGIPLLLWGEEQAFTILDSTADNYIYGRQSMTASPAWQAHGCYALGSAQYYRMPLEAARTACHNEQESWDHRDPSHPIRNIVKAMHHLRTVFPVLNDGFFLQQLSNMTKIVQYPGSSGVGTETGLFSVLRSAYPGVQDLGETSPVWFVYHNDNGTATEYTFDCSSMAGHAIVAPFDSGTTVKNLFFPHDEIVLKDSTTKLGINGSTKYNGCTDSITLRPYEFRAYVPIASFVPPPAMITKFLPGHDAHIDSATLEHPGQIQIELHTSAAMDCDSFTDSIEIYSINAGRFSPTSPLPIVNASSVVCANMTDPETPPYVGALGSAWSWSATLLFIEDGIHEIVVRNATTADLGSYTNSVDRFLIRLGDASNPVVFPRTGNYSNALLNYATDGSGRLTLTHNAPGASKWRYTLNWGSSWSDWREYVQGHPVPIESQPWSGTTAQEWEGEHVIVQYWSQLLGSSSFVQHGDLDSSSQTQRRFPHLFANGKYNMWGFDAGIDNTVDLVGDGMWEFHFAAEWPATLQLNVWGMNPDGSPDQGFVFGDIDNDFVLDRLPPSSLVESVINITSGPAFPGLAYKLRINDGNYKYELVPQGSAWQQLALYAGLWVGPILGGIMSVLLFKGPFYKVKFVKMGLSGNSTAVGRWCKRVLRVLFPEIMEKRMAKTLTVTRSPQMSLMYQVNSSIVSTLAHSSSGQTMVNVPRRRTVLIATMEYNIDDWDIKIKIGGLGVMAGLMGKSLEHQDLVWVVPCVSGIEYPIDTVAEPMTVTILNDQYEVKVQYHKLGNITFVLLDAPVFRKQTKAEPYPPRMDDLESAVYYSAWNQCIAEAVRRFDPDCYHCNDYHGAAALLYLLPRTVPACLSLHNAEFQGMWPMRTPKECQEVCSVFNLDRDVVARYIQFGSVFNLLHAGASYLRIHQRGFGAVGVSKKYGDRSFARYAIFWGLDGVGQLPNPDPTDTADWDKEAFMNDRSVVVDAAYEAGRADLKRQAQEWAGLIVNPKADLFVFVGRWSLQKGVDLIADIFPSILEQYPDTQLICIGPLIDLYGKFAALKLSKLMDKYPGRVYSKPEFTALPPFIFSGAEFALIPSRDEPFGLVAVEFGRKGALGVGARVGGLGQMPGWWYTIESMSASHLLAQFKEAIVSALETKQKTRAKMRAWSAKQRFPVAQWLEDLEILQSTAIAVHGGKMIPGSSSTSATTSTRKRLIKKNPKLRRSGSSSNSVSTPPLTPPGNDDGHHPQGHHYDNEDTRTGRPETGKRRRLSKANPNDPESRSQSRCSQRARLQEARKEKARAGSVGSDSRPGSKLFTKDFNAARAAEARAPPRMRRGTFSSFTSSTDGEQVTGGRSRSRPPSMNAGHGSTVTFAAAPLGGAGPLSRPVSILSLKDIVGPRTDFELQNVSPFFTDSTGDCYNAFSRKLDSLTSHNSSTDLCIEDYLIKSEKEWFTRYRNARLGRLPSGMSSTSSTASRPVSHAPSSATTAIKVKEREYDPREFGIGEDYKPPIGLQKWLSYRIGDWPIYSMFLALGQVISSNSYQITLLTGEIGQTAEKLYIIASVYFGSTVVWYIMVRRCQALYALTLPFFVYGAAFVLLGCSPFASNGDQRWWMQNGATALYATASSSGAIAFASNFGDEGGSPLTVWIFRATIIQGLQQLYSLCLWYWGSIISSASAAGQTTSTSTAGLATSPYLLLVCAPVAVFLWAVGLILYLGLPQYYREAPGAVPMLWRSLLKRKTIAWFFLAVCVQNYFLSAPYGRNWTFLFNTNALNQVPVWSIILLALGFFVVVWSGILLGLSRITKSHPWLFPIFAIGLGAPRWAQEFWGVTPIGLYLPWVPAGGAVGSALASRALWLWLGVLDGLQGAGIGMILMLTLTRVHVLATVIAAQLLGTAATIAARAMAPNNIGPGDVFPDMTMGFIEGVLYKPWFWGTLGAQLALCVGYLKFFRKEQVNKP</sequence>
<dbReference type="CDD" id="cd03791">
    <property type="entry name" value="GT5_Glycogen_synthase_DULL1-like"/>
    <property type="match status" value="1"/>
</dbReference>
<dbReference type="Pfam" id="PF26122">
    <property type="entry name" value="CBM_Mok13"/>
    <property type="match status" value="1"/>
</dbReference>
<evidence type="ECO:0000256" key="6">
    <source>
        <dbReference type="ARBA" id="ARBA00048960"/>
    </source>
</evidence>
<accession>A0A9P8XXK8</accession>
<feature type="transmembrane region" description="Helical" evidence="8">
    <location>
        <begin position="2259"/>
        <end position="2281"/>
    </location>
</feature>
<dbReference type="EC" id="2.4.1.183" evidence="2"/>
<dbReference type="InterPro" id="IPR058658">
    <property type="entry name" value="Mok11-13/Ags1-like_Ig_2"/>
</dbReference>
<dbReference type="Pfam" id="PF08323">
    <property type="entry name" value="Glyco_transf_5"/>
    <property type="match status" value="1"/>
</dbReference>
<feature type="transmembrane region" description="Helical" evidence="8">
    <location>
        <begin position="2176"/>
        <end position="2199"/>
    </location>
</feature>
<dbReference type="GO" id="GO:0047657">
    <property type="term" value="F:alpha-1,3-glucan synthase activity"/>
    <property type="evidence" value="ECO:0007669"/>
    <property type="project" value="UniProtKB-EC"/>
</dbReference>
<feature type="transmembrane region" description="Helical" evidence="8">
    <location>
        <begin position="2364"/>
        <end position="2386"/>
    </location>
</feature>
<dbReference type="SMART" id="SM00642">
    <property type="entry name" value="Aamy"/>
    <property type="match status" value="1"/>
</dbReference>
<dbReference type="EMBL" id="JAGTJQ010000009">
    <property type="protein sequence ID" value="KAH7024662.1"/>
    <property type="molecule type" value="Genomic_DNA"/>
</dbReference>
<feature type="region of interest" description="Disordered" evidence="7">
    <location>
        <begin position="1946"/>
        <end position="1966"/>
    </location>
</feature>
<dbReference type="Pfam" id="PF26108">
    <property type="entry name" value="GH_Mok13"/>
    <property type="match status" value="1"/>
</dbReference>
<evidence type="ECO:0000256" key="3">
    <source>
        <dbReference type="ARBA" id="ARBA00022676"/>
    </source>
</evidence>
<dbReference type="Pfam" id="PF26127">
    <property type="entry name" value="12TM_Mok13"/>
    <property type="match status" value="1"/>
</dbReference>
<feature type="transmembrane region" description="Helical" evidence="8">
    <location>
        <begin position="2063"/>
        <end position="2086"/>
    </location>
</feature>
<keyword evidence="8" id="KW-1133">Transmembrane helix</keyword>
<feature type="compositionally biased region" description="Basic and acidic residues" evidence="7">
    <location>
        <begin position="1771"/>
        <end position="1781"/>
    </location>
</feature>
<feature type="region of interest" description="Disordered" evidence="7">
    <location>
        <begin position="1675"/>
        <end position="1849"/>
    </location>
</feature>
<gene>
    <name evidence="11" type="ORF">B0I36DRAFT_295331</name>
</gene>
<evidence type="ECO:0000256" key="7">
    <source>
        <dbReference type="SAM" id="MobiDB-lite"/>
    </source>
</evidence>
<dbReference type="Pfam" id="PF00128">
    <property type="entry name" value="Alpha-amylase"/>
    <property type="match status" value="1"/>
</dbReference>
<name>A0A9P8XXK8_9PEZI</name>
<dbReference type="InterPro" id="IPR058656">
    <property type="entry name" value="Mok11-13/Ags1-like_GH"/>
</dbReference>
<dbReference type="PANTHER" id="PTHR47182:SF2">
    <property type="entry name" value="CELL WALL ALPHA-1,3-GLUCAN SYNTHASE AGS1"/>
    <property type="match status" value="1"/>
</dbReference>
<organism evidence="11 12">
    <name type="scientific">Microdochium trichocladiopsis</name>
    <dbReference type="NCBI Taxonomy" id="1682393"/>
    <lineage>
        <taxon>Eukaryota</taxon>
        <taxon>Fungi</taxon>
        <taxon>Dikarya</taxon>
        <taxon>Ascomycota</taxon>
        <taxon>Pezizomycotina</taxon>
        <taxon>Sordariomycetes</taxon>
        <taxon>Xylariomycetidae</taxon>
        <taxon>Xylariales</taxon>
        <taxon>Microdochiaceae</taxon>
        <taxon>Microdochium</taxon>
    </lineage>
</organism>
<comment type="similarity">
    <text evidence="1">Belongs to the glycosyltransferase group 1 family.</text>
</comment>
<dbReference type="InterPro" id="IPR058659">
    <property type="entry name" value="Mok11-13/Ags1-like_CBM"/>
</dbReference>
<dbReference type="GeneID" id="70181395"/>
<dbReference type="InterPro" id="IPR058654">
    <property type="entry name" value="Mok11-14/Ags1-like_TM"/>
</dbReference>
<proteinExistence type="inferred from homology"/>
<dbReference type="Proteomes" id="UP000756346">
    <property type="component" value="Unassembled WGS sequence"/>
</dbReference>
<dbReference type="InterPro" id="IPR006047">
    <property type="entry name" value="GH13_cat_dom"/>
</dbReference>
<dbReference type="PANTHER" id="PTHR47182">
    <property type="entry name" value="CELL WALL ALPHA-1,3-GLUCAN SYNTHASE AGS1-RELATED"/>
    <property type="match status" value="1"/>
</dbReference>
<keyword evidence="8" id="KW-0812">Transmembrane</keyword>
<dbReference type="OrthoDB" id="512920at2759"/>
<dbReference type="Pfam" id="PF00534">
    <property type="entry name" value="Glycos_transf_1"/>
    <property type="match status" value="1"/>
</dbReference>
<feature type="chain" id="PRO_5040452760" description="alpha-1,3-glucan synthase" evidence="9">
    <location>
        <begin position="28"/>
        <end position="2439"/>
    </location>
</feature>
<evidence type="ECO:0000313" key="12">
    <source>
        <dbReference type="Proteomes" id="UP000756346"/>
    </source>
</evidence>
<comment type="catalytic activity">
    <reaction evidence="6">
        <text>[(1-&gt;3)-alpha-D-glucosyl](n) + UDP-alpha-D-glucose = [(1-&gt;3)-alpha-D-glucosyl](n+1) + UDP + H(+)</text>
        <dbReference type="Rhea" id="RHEA:19749"/>
        <dbReference type="Rhea" id="RHEA-COMP:11150"/>
        <dbReference type="Rhea" id="RHEA-COMP:11151"/>
        <dbReference type="ChEBI" id="CHEBI:15378"/>
        <dbReference type="ChEBI" id="CHEBI:28100"/>
        <dbReference type="ChEBI" id="CHEBI:58223"/>
        <dbReference type="ChEBI" id="CHEBI:58885"/>
        <dbReference type="EC" id="2.4.1.183"/>
    </reaction>
</comment>
<feature type="compositionally biased region" description="Low complexity" evidence="7">
    <location>
        <begin position="1946"/>
        <end position="1960"/>
    </location>
</feature>
<feature type="compositionally biased region" description="Basic and acidic residues" evidence="7">
    <location>
        <begin position="1722"/>
        <end position="1745"/>
    </location>
</feature>
<evidence type="ECO:0000256" key="9">
    <source>
        <dbReference type="SAM" id="SignalP"/>
    </source>
</evidence>
<evidence type="ECO:0000256" key="8">
    <source>
        <dbReference type="SAM" id="Phobius"/>
    </source>
</evidence>
<evidence type="ECO:0000256" key="2">
    <source>
        <dbReference type="ARBA" id="ARBA00012688"/>
    </source>
</evidence>
<dbReference type="FunFam" id="3.40.50.2000:FF:000052">
    <property type="entry name" value="Alpha-1,3-glucan synthase Ags2"/>
    <property type="match status" value="1"/>
</dbReference>
<keyword evidence="4" id="KW-0808">Transferase</keyword>
<dbReference type="FunFam" id="3.40.50.2000:FF:000058">
    <property type="entry name" value="Alpha-1,3-glucan synthase Ags1"/>
    <property type="match status" value="1"/>
</dbReference>
<keyword evidence="3" id="KW-0328">Glycosyltransferase</keyword>
<feature type="transmembrane region" description="Helical" evidence="8">
    <location>
        <begin position="2039"/>
        <end position="2056"/>
    </location>
</feature>
<feature type="transmembrane region" description="Helical" evidence="8">
    <location>
        <begin position="2222"/>
        <end position="2239"/>
    </location>
</feature>
<dbReference type="Pfam" id="PF26114">
    <property type="entry name" value="Ig_2_Mok13"/>
    <property type="match status" value="1"/>
</dbReference>
<feature type="compositionally biased region" description="Basic residues" evidence="7">
    <location>
        <begin position="1690"/>
        <end position="1703"/>
    </location>
</feature>
<dbReference type="GO" id="GO:0009277">
    <property type="term" value="C:fungal-type cell wall"/>
    <property type="evidence" value="ECO:0007669"/>
    <property type="project" value="TreeGrafter"/>
</dbReference>
<feature type="compositionally biased region" description="Low complexity" evidence="7">
    <location>
        <begin position="1802"/>
        <end position="1811"/>
    </location>
</feature>
<dbReference type="InterPro" id="IPR058655">
    <property type="entry name" value="Mok11-14/Ags1-like"/>
</dbReference>